<gene>
    <name evidence="1" type="ORF">PT974_09817</name>
</gene>
<protein>
    <submittedName>
        <fullName evidence="1">Uncharacterized protein</fullName>
    </submittedName>
</protein>
<proteinExistence type="predicted"/>
<evidence type="ECO:0000313" key="2">
    <source>
        <dbReference type="Proteomes" id="UP001338125"/>
    </source>
</evidence>
<dbReference type="EMBL" id="JAVFKD010000014">
    <property type="protein sequence ID" value="KAK5991533.1"/>
    <property type="molecule type" value="Genomic_DNA"/>
</dbReference>
<reference evidence="1 2" key="1">
    <citation type="submission" date="2024-01" db="EMBL/GenBank/DDBJ databases">
        <title>Complete genome of Cladobotryum mycophilum ATHUM6906.</title>
        <authorList>
            <person name="Christinaki A.C."/>
            <person name="Myridakis A.I."/>
            <person name="Kouvelis V.N."/>
        </authorList>
    </citation>
    <scope>NUCLEOTIDE SEQUENCE [LARGE SCALE GENOMIC DNA]</scope>
    <source>
        <strain evidence="1 2">ATHUM6906</strain>
    </source>
</reference>
<name>A0ABR0SHA8_9HYPO</name>
<keyword evidence="2" id="KW-1185">Reference proteome</keyword>
<dbReference type="Proteomes" id="UP001338125">
    <property type="component" value="Unassembled WGS sequence"/>
</dbReference>
<organism evidence="1 2">
    <name type="scientific">Cladobotryum mycophilum</name>
    <dbReference type="NCBI Taxonomy" id="491253"/>
    <lineage>
        <taxon>Eukaryota</taxon>
        <taxon>Fungi</taxon>
        <taxon>Dikarya</taxon>
        <taxon>Ascomycota</taxon>
        <taxon>Pezizomycotina</taxon>
        <taxon>Sordariomycetes</taxon>
        <taxon>Hypocreomycetidae</taxon>
        <taxon>Hypocreales</taxon>
        <taxon>Hypocreaceae</taxon>
        <taxon>Cladobotryum</taxon>
    </lineage>
</organism>
<evidence type="ECO:0000313" key="1">
    <source>
        <dbReference type="EMBL" id="KAK5991533.1"/>
    </source>
</evidence>
<comment type="caution">
    <text evidence="1">The sequence shown here is derived from an EMBL/GenBank/DDBJ whole genome shotgun (WGS) entry which is preliminary data.</text>
</comment>
<accession>A0ABR0SHA8</accession>
<sequence length="291" mass="31743">MASLRPRCYFLAPFTTIPPSGPIQLGSIVSSPSLAHEPVNDAPIPPSSFGEKVYDCNDERSKIVLDVSRTRVANAIFGEFYTFLRGKTGSSASQSDQETWEFENLQTRWFTPSDKYVMDSVRNNMDVQNYIAENPFWGTKIYMVTGVMISHGASSTITLAQQKGIHLSLDIHSPTPAAPAVVSPGLESQRVTSVGISQVKPDPFVFAFRLRKINVSVVGNVTHEGYNDGALFSIGGGQDDEGRGRIVRVEGLEDDDLDPIDMGLESGLVVGDLEGKENVSCRFSRALYSSV</sequence>